<evidence type="ECO:0000313" key="3">
    <source>
        <dbReference type="Proteomes" id="UP000001072"/>
    </source>
</evidence>
<dbReference type="InParanoid" id="F4RY85"/>
<feature type="region of interest" description="Disordered" evidence="1">
    <location>
        <begin position="138"/>
        <end position="171"/>
    </location>
</feature>
<gene>
    <name evidence="2" type="ORF">MELLADRAFT_66201</name>
</gene>
<feature type="compositionally biased region" description="Basic and acidic residues" evidence="1">
    <location>
        <begin position="87"/>
        <end position="106"/>
    </location>
</feature>
<accession>F4RY85</accession>
<proteinExistence type="predicted"/>
<name>F4RY85_MELLP</name>
<dbReference type="RefSeq" id="XP_007414083.1">
    <property type="nucleotide sequence ID" value="XM_007414021.1"/>
</dbReference>
<dbReference type="VEuPathDB" id="FungiDB:MELLADRAFT_66201"/>
<dbReference type="AlphaFoldDB" id="F4RY85"/>
<organism evidence="3">
    <name type="scientific">Melampsora larici-populina (strain 98AG31 / pathotype 3-4-7)</name>
    <name type="common">Poplar leaf rust fungus</name>
    <dbReference type="NCBI Taxonomy" id="747676"/>
    <lineage>
        <taxon>Eukaryota</taxon>
        <taxon>Fungi</taxon>
        <taxon>Dikarya</taxon>
        <taxon>Basidiomycota</taxon>
        <taxon>Pucciniomycotina</taxon>
        <taxon>Pucciniomycetes</taxon>
        <taxon>Pucciniales</taxon>
        <taxon>Melampsoraceae</taxon>
        <taxon>Melampsora</taxon>
    </lineage>
</organism>
<feature type="compositionally biased region" description="Basic and acidic residues" evidence="1">
    <location>
        <begin position="146"/>
        <end position="167"/>
    </location>
</feature>
<sequence>MPLPNQASREEVGIKISSTEILNSSFQSRNHYTWLSMLGSIFLLVLSGENVESRSHVAIGRSEKSLSTSTVPLGLWKREKKPPNGTEKTDKDKKPKKDESKPKDGNHNASVPACPGAPSGVFSLLPSALKLPSNAGITCHNSTENAKVKRAEKTGDKGKPSDPKKAEPQGAEKMNAEDCVCAFNLLQQSLFEKFEKSAKSDPPKNSTKTGSFTYKWKNGEAFGKACSIPATEKVEKCDPKKKDSCANVESKLKSCATVKSCTVKITAAGKSELNSLPVQTALTDLHYGFQSYAWSCCPLNVSKYNAYQNSLVISGELTG</sequence>
<dbReference type="EMBL" id="GL883129">
    <property type="protein sequence ID" value="EGG02681.1"/>
    <property type="molecule type" value="Genomic_DNA"/>
</dbReference>
<reference evidence="3" key="1">
    <citation type="journal article" date="2011" name="Proc. Natl. Acad. Sci. U.S.A.">
        <title>Obligate biotrophy features unraveled by the genomic analysis of rust fungi.</title>
        <authorList>
            <person name="Duplessis S."/>
            <person name="Cuomo C.A."/>
            <person name="Lin Y.-C."/>
            <person name="Aerts A."/>
            <person name="Tisserant E."/>
            <person name="Veneault-Fourrey C."/>
            <person name="Joly D.L."/>
            <person name="Hacquard S."/>
            <person name="Amselem J."/>
            <person name="Cantarel B.L."/>
            <person name="Chiu R."/>
            <person name="Coutinho P.M."/>
            <person name="Feau N."/>
            <person name="Field M."/>
            <person name="Frey P."/>
            <person name="Gelhaye E."/>
            <person name="Goldberg J."/>
            <person name="Grabherr M.G."/>
            <person name="Kodira C.D."/>
            <person name="Kohler A."/>
            <person name="Kuees U."/>
            <person name="Lindquist E.A."/>
            <person name="Lucas S.M."/>
            <person name="Mago R."/>
            <person name="Mauceli E."/>
            <person name="Morin E."/>
            <person name="Murat C."/>
            <person name="Pangilinan J.L."/>
            <person name="Park R."/>
            <person name="Pearson M."/>
            <person name="Quesneville H."/>
            <person name="Rouhier N."/>
            <person name="Sakthikumar S."/>
            <person name="Salamov A.A."/>
            <person name="Schmutz J."/>
            <person name="Selles B."/>
            <person name="Shapiro H."/>
            <person name="Tanguay P."/>
            <person name="Tuskan G.A."/>
            <person name="Henrissat B."/>
            <person name="Van de Peer Y."/>
            <person name="Rouze P."/>
            <person name="Ellis J.G."/>
            <person name="Dodds P.N."/>
            <person name="Schein J.E."/>
            <person name="Zhong S."/>
            <person name="Hamelin R.C."/>
            <person name="Grigoriev I.V."/>
            <person name="Szabo L.J."/>
            <person name="Martin F."/>
        </authorList>
    </citation>
    <scope>NUCLEOTIDE SEQUENCE [LARGE SCALE GENOMIC DNA]</scope>
    <source>
        <strain evidence="3">98AG31 / pathotype 3-4-7</strain>
    </source>
</reference>
<evidence type="ECO:0000256" key="1">
    <source>
        <dbReference type="SAM" id="MobiDB-lite"/>
    </source>
</evidence>
<protein>
    <submittedName>
        <fullName evidence="2">Uncharacterized protein</fullName>
    </submittedName>
</protein>
<keyword evidence="3" id="KW-1185">Reference proteome</keyword>
<evidence type="ECO:0000313" key="2">
    <source>
        <dbReference type="EMBL" id="EGG02681.1"/>
    </source>
</evidence>
<dbReference type="OrthoDB" id="10435343at2759"/>
<dbReference type="GeneID" id="18930579"/>
<dbReference type="Proteomes" id="UP000001072">
    <property type="component" value="Unassembled WGS sequence"/>
</dbReference>
<dbReference type="HOGENOM" id="CLU_871782_0_0_1"/>
<feature type="region of interest" description="Disordered" evidence="1">
    <location>
        <begin position="56"/>
        <end position="114"/>
    </location>
</feature>
<dbReference type="KEGG" id="mlr:MELLADRAFT_66201"/>